<organism evidence="2 3">
    <name type="scientific">Sphingomonas panacis</name>
    <dbReference type="NCBI Taxonomy" id="1560345"/>
    <lineage>
        <taxon>Bacteria</taxon>
        <taxon>Pseudomonadati</taxon>
        <taxon>Pseudomonadota</taxon>
        <taxon>Alphaproteobacteria</taxon>
        <taxon>Sphingomonadales</taxon>
        <taxon>Sphingomonadaceae</taxon>
        <taxon>Sphingomonas</taxon>
    </lineage>
</organism>
<dbReference type="NCBIfam" id="NF033523">
    <property type="entry name" value="lasso_peptidase"/>
    <property type="match status" value="1"/>
</dbReference>
<evidence type="ECO:0000313" key="2">
    <source>
        <dbReference type="EMBL" id="AOH85807.1"/>
    </source>
</evidence>
<dbReference type="KEGG" id="span:AWL63_19485"/>
<dbReference type="Proteomes" id="UP000094256">
    <property type="component" value="Chromosome"/>
</dbReference>
<protein>
    <recommendedName>
        <fullName evidence="1">Peptidase S9 prolyl oligopeptidase catalytic domain-containing protein</fullName>
    </recommendedName>
</protein>
<dbReference type="AlphaFoldDB" id="A0A1B3ZEF1"/>
<dbReference type="Gene3D" id="3.40.50.1820">
    <property type="entry name" value="alpha/beta hydrolase"/>
    <property type="match status" value="1"/>
</dbReference>
<dbReference type="GO" id="GO:0008236">
    <property type="term" value="F:serine-type peptidase activity"/>
    <property type="evidence" value="ECO:0007669"/>
    <property type="project" value="InterPro"/>
</dbReference>
<dbReference type="EMBL" id="CP014168">
    <property type="protein sequence ID" value="AOH85807.1"/>
    <property type="molecule type" value="Genomic_DNA"/>
</dbReference>
<dbReference type="Pfam" id="PF00326">
    <property type="entry name" value="Peptidase_S9"/>
    <property type="match status" value="1"/>
</dbReference>
<dbReference type="SUPFAM" id="SSF53474">
    <property type="entry name" value="alpha/beta-Hydrolases"/>
    <property type="match status" value="1"/>
</dbReference>
<gene>
    <name evidence="2" type="ORF">AWL63_19485</name>
</gene>
<accession>A0A1B3ZEF1</accession>
<dbReference type="InterPro" id="IPR053536">
    <property type="entry name" value="Lasso_peptide_isopeptidase"/>
</dbReference>
<evidence type="ECO:0000313" key="3">
    <source>
        <dbReference type="Proteomes" id="UP000094256"/>
    </source>
</evidence>
<dbReference type="GO" id="GO:0006508">
    <property type="term" value="P:proteolysis"/>
    <property type="evidence" value="ECO:0007669"/>
    <property type="project" value="InterPro"/>
</dbReference>
<feature type="domain" description="Peptidase S9 prolyl oligopeptidase catalytic" evidence="1">
    <location>
        <begin position="341"/>
        <end position="498"/>
    </location>
</feature>
<reference evidence="2 3" key="1">
    <citation type="submission" date="2016-01" db="EMBL/GenBank/DDBJ databases">
        <title>Complete genome and mega plasmid sequence of Sphingomonas panacis DCY99 elicits systemic resistance in rice to Xanthomonas oryzae.</title>
        <authorList>
            <person name="Kim Y.J."/>
            <person name="Yang D.C."/>
            <person name="Sing P."/>
        </authorList>
    </citation>
    <scope>NUCLEOTIDE SEQUENCE [LARGE SCALE GENOMIC DNA]</scope>
    <source>
        <strain evidence="2 3">DCY99</strain>
    </source>
</reference>
<name>A0A1B3ZEF1_9SPHN</name>
<dbReference type="InterPro" id="IPR029058">
    <property type="entry name" value="AB_hydrolase_fold"/>
</dbReference>
<dbReference type="STRING" id="1560345.AWL63_19485"/>
<dbReference type="InterPro" id="IPR001375">
    <property type="entry name" value="Peptidase_S9_cat"/>
</dbReference>
<sequence length="511" mass="57642">MAVTHDAEGVDDFIISKYGDQLTYTSRRLDADLQASLRAEYLRGFKYDTRFVPLFDDRPQQSVTKPTTRVIDLRTDLARDATIIEAASFDRQVQIVRKGFAVTSRTGETALISESDHGTRRVAVRLANGLEQICSSLECSGPTAVWWTKDGNRVRFIRREGWGNDETAIYEWQPGAAHPKRLYVTQDLLIDCQPVDDRLVCARERSADPRHIIVLDPRSGKARTIYDPNEEFRRRSLGKIERLHWRNEFGTETFGDLVYPVGYVRGHAYPLVVVQYISRGFLRGGVGDEFPIQAFANRGYAVLSVQRPDRNLLPSASITEKAQDDRSKAKLADRRDVLSSIETGVQSLIDRGIADPRQIGITGLSDGSSTVQFALVNSSMFKAASVSGCCWDPYQDAIVGPGAAEAYHQSGWPELINYNSVFWSHISLVENARRIAAPILIQQSDDEFRGAIASYTALKQAKRAVALFVFPNEHHVKWQPAHKLAAYERNLRWFDFWLRGIGDGREWQSDN</sequence>
<evidence type="ECO:0000259" key="1">
    <source>
        <dbReference type="Pfam" id="PF00326"/>
    </source>
</evidence>
<proteinExistence type="predicted"/>
<keyword evidence="3" id="KW-1185">Reference proteome</keyword>